<dbReference type="InterPro" id="IPR001709">
    <property type="entry name" value="Flavoprot_Pyr_Nucl_cyt_Rdtase"/>
</dbReference>
<evidence type="ECO:0000256" key="1">
    <source>
        <dbReference type="ARBA" id="ARBA00034078"/>
    </source>
</evidence>
<dbReference type="SUPFAM" id="SSF63380">
    <property type="entry name" value="Riboflavin synthase domain-like"/>
    <property type="match status" value="1"/>
</dbReference>
<dbReference type="PANTHER" id="PTHR47354:SF5">
    <property type="entry name" value="PROTEIN RFBI"/>
    <property type="match status" value="1"/>
</dbReference>
<dbReference type="Pfam" id="PF00175">
    <property type="entry name" value="NAD_binding_1"/>
    <property type="match status" value="1"/>
</dbReference>
<dbReference type="PROSITE" id="PS00197">
    <property type="entry name" value="2FE2S_FER_1"/>
    <property type="match status" value="1"/>
</dbReference>
<dbReference type="InterPro" id="IPR017927">
    <property type="entry name" value="FAD-bd_FR_type"/>
</dbReference>
<dbReference type="Gene3D" id="3.10.20.30">
    <property type="match status" value="1"/>
</dbReference>
<dbReference type="PROSITE" id="PS51085">
    <property type="entry name" value="2FE2S_FER_2"/>
    <property type="match status" value="1"/>
</dbReference>
<gene>
    <name evidence="4" type="ORF">M3I01_001540</name>
</gene>
<dbReference type="PANTHER" id="PTHR47354">
    <property type="entry name" value="NADH OXIDOREDUCTASE HCR"/>
    <property type="match status" value="1"/>
</dbReference>
<dbReference type="InterPro" id="IPR006058">
    <property type="entry name" value="2Fe2S_fd_BS"/>
</dbReference>
<keyword evidence="5" id="KW-1185">Reference proteome</keyword>
<evidence type="ECO:0000259" key="3">
    <source>
        <dbReference type="PROSITE" id="PS51384"/>
    </source>
</evidence>
<dbReference type="Gene3D" id="2.40.30.10">
    <property type="entry name" value="Translation factors"/>
    <property type="match status" value="1"/>
</dbReference>
<comment type="cofactor">
    <cofactor evidence="1">
        <name>[2Fe-2S] cluster</name>
        <dbReference type="ChEBI" id="CHEBI:190135"/>
    </cofactor>
</comment>
<dbReference type="Gene3D" id="3.40.50.80">
    <property type="entry name" value="Nucleotide-binding domain of ferredoxin-NADP reductase (FNR) module"/>
    <property type="match status" value="1"/>
</dbReference>
<accession>A0ABT5W9W6</accession>
<dbReference type="Pfam" id="PF00970">
    <property type="entry name" value="FAD_binding_6"/>
    <property type="match status" value="1"/>
</dbReference>
<dbReference type="Proteomes" id="UP001139522">
    <property type="component" value="Unassembled WGS sequence"/>
</dbReference>
<dbReference type="CDD" id="cd06189">
    <property type="entry name" value="flavin_oxioreductase"/>
    <property type="match status" value="1"/>
</dbReference>
<sequence length="322" mass="35537">MAKYTITLHPSGTVFEGDSSKSILDSAVEAGIALEHSCKTGSCGVCEARVISSECNELDGGVLLTCQTMPSCSLTLEAEYFPELANIKCLTAPAKVNSILYKNENVISLGLRLPPRVKFDFLPGQYLDLKYQGITRSYSIASIPNRENTIELHFKRVLGGQMSEKIFSLIKENQLLQVEGPKGTFFFHNKKTGPIIFIATGTGFAPIKAMVSQLIQGQQLDRPIYIYWGNRSSDLFYDEQILLDWSERFDSIKVEFCLSKVEENCVGRIGYVQNCVLEDSVSLSDAEVYACGSIEMIDSAKSSLVNAGLDRDSFYSDAFVAS</sequence>
<dbReference type="InterPro" id="IPR017938">
    <property type="entry name" value="Riboflavin_synthase-like_b-brl"/>
</dbReference>
<dbReference type="PRINTS" id="PR00371">
    <property type="entry name" value="FPNCR"/>
</dbReference>
<evidence type="ECO:0000313" key="5">
    <source>
        <dbReference type="Proteomes" id="UP001139522"/>
    </source>
</evidence>
<feature type="domain" description="FAD-binding FR-type" evidence="3">
    <location>
        <begin position="89"/>
        <end position="188"/>
    </location>
</feature>
<dbReference type="InterPro" id="IPR008333">
    <property type="entry name" value="Cbr1-like_FAD-bd_dom"/>
</dbReference>
<organism evidence="4 5">
    <name type="scientific">Marinomonas maritima</name>
    <dbReference type="NCBI Taxonomy" id="2940935"/>
    <lineage>
        <taxon>Bacteria</taxon>
        <taxon>Pseudomonadati</taxon>
        <taxon>Pseudomonadota</taxon>
        <taxon>Gammaproteobacteria</taxon>
        <taxon>Oceanospirillales</taxon>
        <taxon>Oceanospirillaceae</taxon>
        <taxon>Marinomonas</taxon>
    </lineage>
</organism>
<dbReference type="SUPFAM" id="SSF52343">
    <property type="entry name" value="Ferredoxin reductase-like, C-terminal NADP-linked domain"/>
    <property type="match status" value="1"/>
</dbReference>
<dbReference type="CDD" id="cd00207">
    <property type="entry name" value="fer2"/>
    <property type="match status" value="1"/>
</dbReference>
<comment type="caution">
    <text evidence="4">The sequence shown here is derived from an EMBL/GenBank/DDBJ whole genome shotgun (WGS) entry which is preliminary data.</text>
</comment>
<dbReference type="InterPro" id="IPR001433">
    <property type="entry name" value="OxRdtase_FAD/NAD-bd"/>
</dbReference>
<evidence type="ECO:0000313" key="4">
    <source>
        <dbReference type="EMBL" id="MDE8601611.1"/>
    </source>
</evidence>
<reference evidence="4" key="1">
    <citation type="submission" date="2023-01" db="EMBL/GenBank/DDBJ databases">
        <title>Psychroserpens sp. MSW6 and Marinomonas sp. RSW2, isolated from seawater.</title>
        <authorList>
            <person name="Kristyanto S."/>
            <person name="Jung J."/>
            <person name="Kim J.M."/>
            <person name="Jeon C.O."/>
        </authorList>
    </citation>
    <scope>NUCLEOTIDE SEQUENCE</scope>
    <source>
        <strain evidence="4">RSW2</strain>
    </source>
</reference>
<dbReference type="InterPro" id="IPR050415">
    <property type="entry name" value="MRET"/>
</dbReference>
<dbReference type="SUPFAM" id="SSF54292">
    <property type="entry name" value="2Fe-2S ferredoxin-like"/>
    <property type="match status" value="1"/>
</dbReference>
<protein>
    <submittedName>
        <fullName evidence="4">FAD-binding oxidoreductase</fullName>
    </submittedName>
</protein>
<evidence type="ECO:0000259" key="2">
    <source>
        <dbReference type="PROSITE" id="PS51085"/>
    </source>
</evidence>
<dbReference type="RefSeq" id="WP_255893796.1">
    <property type="nucleotide sequence ID" value="NZ_JAMZEG020000001.1"/>
</dbReference>
<proteinExistence type="predicted"/>
<name>A0ABT5W9W6_9GAMM</name>
<dbReference type="PROSITE" id="PS51384">
    <property type="entry name" value="FAD_FR"/>
    <property type="match status" value="1"/>
</dbReference>
<feature type="domain" description="2Fe-2S ferredoxin-type" evidence="2">
    <location>
        <begin position="4"/>
        <end position="82"/>
    </location>
</feature>
<dbReference type="InterPro" id="IPR036010">
    <property type="entry name" value="2Fe-2S_ferredoxin-like_sf"/>
</dbReference>
<dbReference type="Pfam" id="PF00111">
    <property type="entry name" value="Fer2"/>
    <property type="match status" value="1"/>
</dbReference>
<dbReference type="InterPro" id="IPR039261">
    <property type="entry name" value="FNR_nucleotide-bd"/>
</dbReference>
<dbReference type="PRINTS" id="PR00410">
    <property type="entry name" value="PHEHYDRXLASE"/>
</dbReference>
<dbReference type="InterPro" id="IPR012675">
    <property type="entry name" value="Beta-grasp_dom_sf"/>
</dbReference>
<dbReference type="EMBL" id="JAMZEG020000001">
    <property type="protein sequence ID" value="MDE8601611.1"/>
    <property type="molecule type" value="Genomic_DNA"/>
</dbReference>
<dbReference type="InterPro" id="IPR001041">
    <property type="entry name" value="2Fe-2S_ferredoxin-type"/>
</dbReference>